<evidence type="ECO:0000256" key="10">
    <source>
        <dbReference type="ARBA" id="ARBA00022806"/>
    </source>
</evidence>
<dbReference type="Gene3D" id="2.40.10.10">
    <property type="entry name" value="Trypsin-like serine proteases"/>
    <property type="match status" value="1"/>
</dbReference>
<evidence type="ECO:0000256" key="4">
    <source>
        <dbReference type="ARBA" id="ARBA00022561"/>
    </source>
</evidence>
<dbReference type="InterPro" id="IPR001676">
    <property type="entry name" value="Picornavirus_capsid"/>
</dbReference>
<dbReference type="EMBL" id="MZ956595">
    <property type="protein sequence ID" value="UGV21560.1"/>
    <property type="molecule type" value="Genomic_RNA"/>
</dbReference>
<dbReference type="GO" id="GO:0006351">
    <property type="term" value="P:DNA-templated transcription"/>
    <property type="evidence" value="ECO:0007669"/>
    <property type="project" value="InterPro"/>
</dbReference>
<evidence type="ECO:0000256" key="8">
    <source>
        <dbReference type="ARBA" id="ARBA00022741"/>
    </source>
</evidence>
<dbReference type="GO" id="GO:0039694">
    <property type="term" value="P:viral RNA genome replication"/>
    <property type="evidence" value="ECO:0007669"/>
    <property type="project" value="InterPro"/>
</dbReference>
<evidence type="ECO:0000259" key="16">
    <source>
        <dbReference type="PROSITE" id="PS51218"/>
    </source>
</evidence>
<dbReference type="GO" id="GO:0003723">
    <property type="term" value="F:RNA binding"/>
    <property type="evidence" value="ECO:0007669"/>
    <property type="project" value="InterPro"/>
</dbReference>
<dbReference type="GO" id="GO:0005524">
    <property type="term" value="F:ATP binding"/>
    <property type="evidence" value="ECO:0007669"/>
    <property type="project" value="UniProtKB-KW"/>
</dbReference>
<organism evidence="17">
    <name type="scientific">Giant panda Iflavirus</name>
    <dbReference type="NCBI Taxonomy" id="2903095"/>
    <lineage>
        <taxon>Viruses</taxon>
        <taxon>Riboviria</taxon>
        <taxon>Orthornavirae</taxon>
        <taxon>Pisuviricota</taxon>
        <taxon>Pisoniviricetes</taxon>
        <taxon>Picornavirales</taxon>
        <taxon>Iflaviridae</taxon>
        <taxon>Iflavirus</taxon>
    </lineage>
</organism>
<keyword evidence="13" id="KW-0946">Virion</keyword>
<dbReference type="CDD" id="cd23169">
    <property type="entry name" value="ps-ssRNAv-Picornavirales"/>
    <property type="match status" value="1"/>
</dbReference>
<keyword evidence="3" id="KW-0696">RNA-directed RNA polymerase</keyword>
<keyword evidence="8" id="KW-0547">Nucleotide-binding</keyword>
<evidence type="ECO:0000256" key="12">
    <source>
        <dbReference type="ARBA" id="ARBA00022840"/>
    </source>
</evidence>
<dbReference type="Pfam" id="PF08762">
    <property type="entry name" value="CRPV_capsid"/>
    <property type="match status" value="1"/>
</dbReference>
<dbReference type="CDD" id="cd00205">
    <property type="entry name" value="rhv_like"/>
    <property type="match status" value="2"/>
</dbReference>
<evidence type="ECO:0000256" key="5">
    <source>
        <dbReference type="ARBA" id="ARBA00022670"/>
    </source>
</evidence>
<dbReference type="InterPro" id="IPR007094">
    <property type="entry name" value="RNA-dir_pol_PSvirus"/>
</dbReference>
<evidence type="ECO:0000256" key="1">
    <source>
        <dbReference type="ARBA" id="ARBA00004328"/>
    </source>
</evidence>
<evidence type="ECO:0000313" key="17">
    <source>
        <dbReference type="EMBL" id="UGV21560.1"/>
    </source>
</evidence>
<keyword evidence="9" id="KW-0378">Hydrolase</keyword>
<dbReference type="Gene3D" id="3.30.70.270">
    <property type="match status" value="1"/>
</dbReference>
<dbReference type="InterPro" id="IPR043128">
    <property type="entry name" value="Rev_trsase/Diguanyl_cyclase"/>
</dbReference>
<dbReference type="GO" id="GO:0019028">
    <property type="term" value="C:viral capsid"/>
    <property type="evidence" value="ECO:0007669"/>
    <property type="project" value="UniProtKB-KW"/>
</dbReference>
<dbReference type="Pfam" id="PF00680">
    <property type="entry name" value="RdRP_1"/>
    <property type="match status" value="1"/>
</dbReference>
<evidence type="ECO:0000256" key="9">
    <source>
        <dbReference type="ARBA" id="ARBA00022801"/>
    </source>
</evidence>
<keyword evidence="7" id="KW-0548">Nucleotidyltransferase</keyword>
<keyword evidence="11" id="KW-0788">Thiol protease</keyword>
<dbReference type="GO" id="GO:0003724">
    <property type="term" value="F:RNA helicase activity"/>
    <property type="evidence" value="ECO:0007669"/>
    <property type="project" value="InterPro"/>
</dbReference>
<dbReference type="InterPro" id="IPR043502">
    <property type="entry name" value="DNA/RNA_pol_sf"/>
</dbReference>
<dbReference type="PROSITE" id="PS51218">
    <property type="entry name" value="SF3_HELICASE_2"/>
    <property type="match status" value="1"/>
</dbReference>
<dbReference type="SUPFAM" id="SSF56672">
    <property type="entry name" value="DNA/RNA polymerases"/>
    <property type="match status" value="1"/>
</dbReference>
<feature type="domain" description="RdRp catalytic" evidence="15">
    <location>
        <begin position="2710"/>
        <end position="2837"/>
    </location>
</feature>
<dbReference type="GO" id="GO:0006508">
    <property type="term" value="P:proteolysis"/>
    <property type="evidence" value="ECO:0007669"/>
    <property type="project" value="UniProtKB-KW"/>
</dbReference>
<keyword evidence="6" id="KW-0808">Transferase</keyword>
<dbReference type="InterPro" id="IPR033703">
    <property type="entry name" value="Rhv-like"/>
</dbReference>
<proteinExistence type="predicted"/>
<evidence type="ECO:0000256" key="13">
    <source>
        <dbReference type="ARBA" id="ARBA00022844"/>
    </source>
</evidence>
<dbReference type="GO" id="GO:0005198">
    <property type="term" value="F:structural molecule activity"/>
    <property type="evidence" value="ECO:0007669"/>
    <property type="project" value="InterPro"/>
</dbReference>
<dbReference type="Pfam" id="PF00073">
    <property type="entry name" value="Rhv"/>
    <property type="match status" value="1"/>
</dbReference>
<accession>A0A8K1ZLQ3</accession>
<dbReference type="SUPFAM" id="SSF88633">
    <property type="entry name" value="Positive stranded ssRNA viruses"/>
    <property type="match status" value="3"/>
</dbReference>
<dbReference type="GO" id="GO:0008234">
    <property type="term" value="F:cysteine-type peptidase activity"/>
    <property type="evidence" value="ECO:0007669"/>
    <property type="project" value="UniProtKB-KW"/>
</dbReference>
<dbReference type="Gene3D" id="2.60.120.20">
    <property type="match status" value="3"/>
</dbReference>
<feature type="domain" description="SF3 helicase" evidence="16">
    <location>
        <begin position="1526"/>
        <end position="1694"/>
    </location>
</feature>
<evidence type="ECO:0000256" key="7">
    <source>
        <dbReference type="ARBA" id="ARBA00022695"/>
    </source>
</evidence>
<name>A0A8K1ZLQ3_9VIRU</name>
<sequence length="2967" mass="337734">MSSITKVTTCVPSPYVASYSLERAFQDVISADYDSALYLINKKELSNIELGKQYGIELEMSGLFIVEKRNLKKRRDWLWYLSSTGQYAKLDKELNTGFCFSYVRCLERQDKFRVRRMARSSSDGFLFSKHGYLINDDPNDTLAMTTEDLYGENVECLLYNMECKWWKRPRECRHELFDDIMTQARVYNETCIPTPSEIDSRDYIKMNDIALRLRNFIMDLESKRKRLSIQLRLLSSLIKAPKTCATPEVGMELTDMTDFSEFQGNVEESAGGDVNVVKNDTAHNVVLTETEISQREVTGYSHPGWSALSSSDTVSSMDTLVNRWFRVNTYIWNTQHLRNTDLIALQLPRGAVLPAQNMIEQPISLPFKIHRYWRGNMRVKVHINCNKFQIGQLQISWYYQPTADYSFNYRNNVYTRSGTHHTIISAAPNNEVEMFIPFKSYRSMIHSKTFTGDNKELPLNLGTLYITVLSPLKVNGETSPSCSFTVFVKLEDNEFTGMLAANLDTPASYQMDMLGMAVPLVEKLLTNCNNDSNRDNPPVNVPPSYLVPTASHSWSIGTDLSEPINNLRLSGRAQTNHMDNEGDEMKIDYIKRKFMLQSIFSWSQQQSPGTILFNIPVNPIPPKTKLPILQTAGVNVLATYQLSPVGFLSTLYYYWRGSLEYRFDIVASQFHSGKLLLAYIPGIDESKEITLSQARASPHIVISLDNAMSYTWTVPYISDKPWWPRRYAGESTINNYESPSKMFVFVLNELVLAETVADSIEILMYVRAGDDFEFSVPVQPSVGLGYDRTYVSSRNTNNVYPVTPTDTYYSGDWVGTGSATVQVLRRGTTSNAYAVFTEPILDRIVVYMYSVTTPLPPYARALNSTSSLVPLQYFIILVSPSSYGGYVAVPIYHIPGNTQSTDRLNDIINATLFNNFTFGDWMNALIINGPIPFGFISNTISTTDNTYGGGKNIPLVAVTQIQNIEDLEMPEFQGNREEEFASVNNSSYLVSTGQGALMFGERFSDLKDLTRRYQIYGLTEVQGGTIATTPGLCSFNLPVLPQGLNLDIRTVTSTNQVWNRAREGHIPLILSLFRFYRGSVRMRFVFTNGAGLSVWMQHRPDRMLGAAVITPCTEVTTAEAVFNHAYSVYIQDLDVNRVVELEIPFYQAANYGLLQQPVPNSTTDFKNFYSLGELSIGFFGRTTAAVIDVSIFYSLADDFRASTYQGIPPMVLLDDLPEYQMNDEAEFQMFSIFKKTPTVIGEEIARGSIDKVKEDIEPLLHGFLEEAKEKLGCVFSDAAATVNDFGFKEKFGSIASHLVHILNNPTPSTIAISIVSILAILGLLVWSTYEAAKSCLVEIWTWLSEKLTPKKQREGGEGQPVEVAEEAPLFQNDVASNAATGFLTIVCGGLCTVFGVKKDIVSHKFDGDVLFKNIDKGMKMSNVVFVFLRNLFSVLGDMKSIIVNYMYPGFNASESLMRGRDIIEQWYNASSDLLHPLRYQNLKYDQDAQRQLYDLYSFGKILRTQALDTQYPAIIGLISEMYAKLHKATIDLVASGVDPCVRKMPFTIYNYGLPEVGKSHLTSDICTELLGSEDITPETTPICVLNPSSKHWDNCDRQPCLVIDDIFAVRKGTMLEDQIAAVFNVYSPVVLIPPKAAVEDKGRAYNPEIFIMNSNEAFFKTEVCRSDALWRRRDILIHTELDTDFSKEDCRHCIEKLKVDGNLPVDVVPLLKDYHHLKFKYTYDVTNENAIFLPDNRYLKYPELLELLKKQFAENRKTEQYKFAKRVEKANEVCQTRSNFISQIDDLQTKWNDAIARRKNHETCVRSNTWTALLKEFSQRMVSEFSENKHKLLKQIYNVVQPNNNRYFNINTTCEECMRIKYQCVACRMRLEKLMRDRDLPGPSTSSSIEIVDPIFGDIDRDFSEEELSAAASSVPTFQMDEEPCYMSPYDFDLPESTLNWLVSFPTIFSVEHMSHFKEFLEQNCAVISCKLRTYPRYMRSKTIFKNICEGIVDPSRCKHHPYYNIPVFLKNAFCFVNPSDIEHPQPINNFVCISRCCYFQLPWLVSLAAQKCGKSNHPSEPWMAGLVVKTHIDVSFWDRVFGNMLMYIHNFYVNTLKPLAKKIYMMFTTIDGWIGGLAFLGILFSVVTSGTLCYAITKELTSPDVNMTSMQYKPKMSIDSMGNNALTYQDKHYSDVSKGKVNKRVKPKIPVKSSTEPEYQSCQQFDIVEKRLDANIVTIRTVVEEMNGLRVFNSSCLMLNDRRMLIEHHYWTFWRQYSGNVKFYLIAPNHGSFAAEGILILELLSCRVDWLATPNTTHLDSNFGIVHLPQYVPCFKNIVKFIATASDHEYLQTREVYLYNCLDRRTKHCNLAVKENHEMTDQHCWLRLDTTYAYQYTGKGMCGSVLLSRTLERPIIGMHFAGTTTVGFAEPLCQESFVDAVEIPSEYVFDSVELAMEDAELGRIDFSTALYPEGKLPNEFAHHQGGDTQYIPSLIQGILCPNGVVDTEPNPLSKSDLRLPIGSEPFKSGCEHMGKFPYDFEDELVNPAAEDLKDMLLNNVIPIRQTVGLISYQDAICGNKRIPGFEPLEWSTSPGFPLKTLRPKGLRGKKWLFDLQESDEGFILRGMHGELKRQLKLAYNYRKNGKRVPTIFTNCLKDTCIDSQKCRIPGKTRIFSISPVQFTIEFKRYFGDFLASYQAARLQAEHGIGINVDSLEWTQLAEVLTAKGPNIVAGDYKNFGPSLMRKIVKKCFDAIMAWYARYDPDVERQRIRRVLISEIIEAKYLCLDVVCTTPCGIPSGSPITTPLNSLVNCMYIRCAWLAIVGLDFEEFRKHVSLVTYGDDICMNVSSKYLELFNTDTLNVFFLKYNIVFTDIDKTDKIIKYRNLDNVTFLKRGFKKHPRLSCVWLAPIEEQSIRKCVSWISRKGDSVLNTLENCVQACELAFGHGPEYYNNVKETLSRECIVKLHASPRIPSWIQKSERCYNT</sequence>
<keyword evidence="4" id="KW-0167">Capsid protein</keyword>
<evidence type="ECO:0000256" key="6">
    <source>
        <dbReference type="ARBA" id="ARBA00022679"/>
    </source>
</evidence>
<dbReference type="InterPro" id="IPR000605">
    <property type="entry name" value="Helicase_SF3_ssDNA/RNA_vir"/>
</dbReference>
<dbReference type="GO" id="GO:0003968">
    <property type="term" value="F:RNA-directed RNA polymerase activity"/>
    <property type="evidence" value="ECO:0007669"/>
    <property type="project" value="UniProtKB-KW"/>
</dbReference>
<dbReference type="InterPro" id="IPR014759">
    <property type="entry name" value="Helicase_SF3_ssRNA_vir"/>
</dbReference>
<evidence type="ECO:0000256" key="3">
    <source>
        <dbReference type="ARBA" id="ARBA00022484"/>
    </source>
</evidence>
<reference evidence="17" key="1">
    <citation type="submission" date="2021-08" db="EMBL/GenBank/DDBJ databases">
        <title>Mining and genetic analysis of wild giant panda gut virome.</title>
        <authorList>
            <person name="Lu X."/>
            <person name="Yang X.S."/>
            <person name="Zhang W."/>
        </authorList>
    </citation>
    <scope>NUCLEOTIDE SEQUENCE</scope>
    <source>
        <strain evidence="17">PPLV3</strain>
    </source>
</reference>
<dbReference type="Gene3D" id="1.20.960.20">
    <property type="match status" value="1"/>
</dbReference>
<evidence type="ECO:0000256" key="2">
    <source>
        <dbReference type="ARBA" id="ARBA00020107"/>
    </source>
</evidence>
<protein>
    <recommendedName>
        <fullName evidence="2">Genome polyprotein</fullName>
    </recommendedName>
</protein>
<dbReference type="InterPro" id="IPR014872">
    <property type="entry name" value="Dicistrovirus_capsid-polyPr_C"/>
</dbReference>
<dbReference type="InterPro" id="IPR043504">
    <property type="entry name" value="Peptidase_S1_PA_chymotrypsin"/>
</dbReference>
<dbReference type="InterPro" id="IPR029053">
    <property type="entry name" value="Viral_coat"/>
</dbReference>
<dbReference type="PROSITE" id="PS50507">
    <property type="entry name" value="RDRP_SSRNA_POS"/>
    <property type="match status" value="1"/>
</dbReference>
<evidence type="ECO:0000259" key="15">
    <source>
        <dbReference type="PROSITE" id="PS50507"/>
    </source>
</evidence>
<keyword evidence="12" id="KW-0067">ATP-binding</keyword>
<evidence type="ECO:0000256" key="14">
    <source>
        <dbReference type="ARBA" id="ARBA00022953"/>
    </source>
</evidence>
<dbReference type="InterPro" id="IPR001205">
    <property type="entry name" value="RNA-dir_pol_C"/>
</dbReference>
<keyword evidence="5" id="KW-0645">Protease</keyword>
<dbReference type="InterPro" id="IPR009003">
    <property type="entry name" value="Peptidase_S1_PA"/>
</dbReference>
<dbReference type="SUPFAM" id="SSF50494">
    <property type="entry name" value="Trypsin-like serine proteases"/>
    <property type="match status" value="1"/>
</dbReference>
<dbReference type="Pfam" id="PF00910">
    <property type="entry name" value="RNA_helicase"/>
    <property type="match status" value="1"/>
</dbReference>
<evidence type="ECO:0000256" key="11">
    <source>
        <dbReference type="ARBA" id="ARBA00022807"/>
    </source>
</evidence>
<comment type="subcellular location">
    <subcellularLocation>
        <location evidence="1">Virion</location>
    </subcellularLocation>
</comment>
<keyword evidence="10" id="KW-0347">Helicase</keyword>
<keyword evidence="14" id="KW-0693">Viral RNA replication</keyword>